<name>A0A644Z0S7_9ZZZZ</name>
<organism evidence="1">
    <name type="scientific">bioreactor metagenome</name>
    <dbReference type="NCBI Taxonomy" id="1076179"/>
    <lineage>
        <taxon>unclassified sequences</taxon>
        <taxon>metagenomes</taxon>
        <taxon>ecological metagenomes</taxon>
    </lineage>
</organism>
<dbReference type="AlphaFoldDB" id="A0A644Z0S7"/>
<accession>A0A644Z0S7</accession>
<dbReference type="EMBL" id="VSSQ01006330">
    <property type="protein sequence ID" value="MPM32333.1"/>
    <property type="molecule type" value="Genomic_DNA"/>
</dbReference>
<proteinExistence type="predicted"/>
<sequence length="106" mass="12263">MYAVLNQWFVAERKLPVCRAVQREVMVVYHAVQKRDALFCRFRPHQHRAAGDEIMVQQGSRGVLDVPKHVVFSNLRHAVGNQCSVAVDYKHVGKYKIRLRLLNLPV</sequence>
<protein>
    <submittedName>
        <fullName evidence="1">Uncharacterized protein</fullName>
    </submittedName>
</protein>
<comment type="caution">
    <text evidence="1">The sequence shown here is derived from an EMBL/GenBank/DDBJ whole genome shotgun (WGS) entry which is preliminary data.</text>
</comment>
<reference evidence="1" key="1">
    <citation type="submission" date="2019-08" db="EMBL/GenBank/DDBJ databases">
        <authorList>
            <person name="Kucharzyk K."/>
            <person name="Murdoch R.W."/>
            <person name="Higgins S."/>
            <person name="Loffler F."/>
        </authorList>
    </citation>
    <scope>NUCLEOTIDE SEQUENCE</scope>
</reference>
<evidence type="ECO:0000313" key="1">
    <source>
        <dbReference type="EMBL" id="MPM32333.1"/>
    </source>
</evidence>
<gene>
    <name evidence="1" type="ORF">SDC9_78895</name>
</gene>